<proteinExistence type="predicted"/>
<dbReference type="InterPro" id="IPR013216">
    <property type="entry name" value="Methyltransf_11"/>
</dbReference>
<organism evidence="2 3">
    <name type="scientific">Aquisphaera giovannonii</name>
    <dbReference type="NCBI Taxonomy" id="406548"/>
    <lineage>
        <taxon>Bacteria</taxon>
        <taxon>Pseudomonadati</taxon>
        <taxon>Planctomycetota</taxon>
        <taxon>Planctomycetia</taxon>
        <taxon>Isosphaerales</taxon>
        <taxon>Isosphaeraceae</taxon>
        <taxon>Aquisphaera</taxon>
    </lineage>
</organism>
<dbReference type="Pfam" id="PF08241">
    <property type="entry name" value="Methyltransf_11"/>
    <property type="match status" value="1"/>
</dbReference>
<keyword evidence="2" id="KW-0489">Methyltransferase</keyword>
<dbReference type="Proteomes" id="UP000324233">
    <property type="component" value="Chromosome"/>
</dbReference>
<name>A0A5B9W7P5_9BACT</name>
<dbReference type="GO" id="GO:0032259">
    <property type="term" value="P:methylation"/>
    <property type="evidence" value="ECO:0007669"/>
    <property type="project" value="UniProtKB-KW"/>
</dbReference>
<gene>
    <name evidence="2" type="primary">ubiE_5</name>
    <name evidence="2" type="ORF">OJF2_45990</name>
</gene>
<dbReference type="KEGG" id="agv:OJF2_45990"/>
<dbReference type="AlphaFoldDB" id="A0A5B9W7P5"/>
<protein>
    <submittedName>
        <fullName evidence="2">Demethylmenaquinone methyltransferase</fullName>
        <ecNumber evidence="2">2.1.1.163</ecNumber>
    </submittedName>
</protein>
<evidence type="ECO:0000313" key="2">
    <source>
        <dbReference type="EMBL" id="QEH36041.1"/>
    </source>
</evidence>
<keyword evidence="2" id="KW-0808">Transferase</keyword>
<dbReference type="GO" id="GO:0043770">
    <property type="term" value="F:demethylmenaquinone methyltransferase activity"/>
    <property type="evidence" value="ECO:0007669"/>
    <property type="project" value="UniProtKB-EC"/>
</dbReference>
<evidence type="ECO:0000313" key="3">
    <source>
        <dbReference type="Proteomes" id="UP000324233"/>
    </source>
</evidence>
<dbReference type="CDD" id="cd02440">
    <property type="entry name" value="AdoMet_MTases"/>
    <property type="match status" value="1"/>
</dbReference>
<dbReference type="Gene3D" id="3.40.50.150">
    <property type="entry name" value="Vaccinia Virus protein VP39"/>
    <property type="match status" value="1"/>
</dbReference>
<dbReference type="RefSeq" id="WP_168221982.1">
    <property type="nucleotide sequence ID" value="NZ_CP042997.1"/>
</dbReference>
<dbReference type="EMBL" id="CP042997">
    <property type="protein sequence ID" value="QEH36041.1"/>
    <property type="molecule type" value="Genomic_DNA"/>
</dbReference>
<evidence type="ECO:0000259" key="1">
    <source>
        <dbReference type="Pfam" id="PF08241"/>
    </source>
</evidence>
<accession>A0A5B9W7P5</accession>
<sequence length="284" mass="31088">MPPESSESSESNEPGLPAYAATMAAYHRAFEPELVEIVESLPIRRGQTVLDFACGDGAYAGWLARRVGASGRVIAMDLSPAYLGAARRNLAARPELAARVRLVRADAGRSPLRDGSVDLTWCAQSLYSLPDPVEAIRRMAAATRPGGLVAVFENDEMHHVLFPWPAEAELAFRRAELAGFSAESDRPWKFYVGRRLLRVFREAGLADVALRCFAFTRQAPLDAAAREFFAGFLENLRDRAGLFLEPDLRTLLEGMTTPGSGRFLLDDPDLCVTCVNHVAVGVRP</sequence>
<dbReference type="SUPFAM" id="SSF53335">
    <property type="entry name" value="S-adenosyl-L-methionine-dependent methyltransferases"/>
    <property type="match status" value="1"/>
</dbReference>
<dbReference type="GO" id="GO:0008757">
    <property type="term" value="F:S-adenosylmethionine-dependent methyltransferase activity"/>
    <property type="evidence" value="ECO:0007669"/>
    <property type="project" value="InterPro"/>
</dbReference>
<dbReference type="InterPro" id="IPR029063">
    <property type="entry name" value="SAM-dependent_MTases_sf"/>
</dbReference>
<dbReference type="PANTHER" id="PTHR43861:SF1">
    <property type="entry name" value="TRANS-ACONITATE 2-METHYLTRANSFERASE"/>
    <property type="match status" value="1"/>
</dbReference>
<keyword evidence="3" id="KW-1185">Reference proteome</keyword>
<dbReference type="EC" id="2.1.1.163" evidence="2"/>
<feature type="domain" description="Methyltransferase type 11" evidence="1">
    <location>
        <begin position="50"/>
        <end position="150"/>
    </location>
</feature>
<reference evidence="2 3" key="1">
    <citation type="submission" date="2019-08" db="EMBL/GenBank/DDBJ databases">
        <title>Deep-cultivation of Planctomycetes and their phenomic and genomic characterization uncovers novel biology.</title>
        <authorList>
            <person name="Wiegand S."/>
            <person name="Jogler M."/>
            <person name="Boedeker C."/>
            <person name="Pinto D."/>
            <person name="Vollmers J."/>
            <person name="Rivas-Marin E."/>
            <person name="Kohn T."/>
            <person name="Peeters S.H."/>
            <person name="Heuer A."/>
            <person name="Rast P."/>
            <person name="Oberbeckmann S."/>
            <person name="Bunk B."/>
            <person name="Jeske O."/>
            <person name="Meyerdierks A."/>
            <person name="Storesund J.E."/>
            <person name="Kallscheuer N."/>
            <person name="Luecker S."/>
            <person name="Lage O.M."/>
            <person name="Pohl T."/>
            <person name="Merkel B.J."/>
            <person name="Hornburger P."/>
            <person name="Mueller R.-W."/>
            <person name="Bruemmer F."/>
            <person name="Labrenz M."/>
            <person name="Spormann A.M."/>
            <person name="Op den Camp H."/>
            <person name="Overmann J."/>
            <person name="Amann R."/>
            <person name="Jetten M.S.M."/>
            <person name="Mascher T."/>
            <person name="Medema M.H."/>
            <person name="Devos D.P."/>
            <person name="Kaster A.-K."/>
            <person name="Ovreas L."/>
            <person name="Rohde M."/>
            <person name="Galperin M.Y."/>
            <person name="Jogler C."/>
        </authorList>
    </citation>
    <scope>NUCLEOTIDE SEQUENCE [LARGE SCALE GENOMIC DNA]</scope>
    <source>
        <strain evidence="2 3">OJF2</strain>
    </source>
</reference>
<dbReference type="PANTHER" id="PTHR43861">
    <property type="entry name" value="TRANS-ACONITATE 2-METHYLTRANSFERASE-RELATED"/>
    <property type="match status" value="1"/>
</dbReference>